<gene>
    <name evidence="2" type="ORF">I5907_10580</name>
</gene>
<accession>A0A931E429</accession>
<protein>
    <submittedName>
        <fullName evidence="2">Uncharacterized protein</fullName>
    </submittedName>
</protein>
<comment type="caution">
    <text evidence="2">The sequence shown here is derived from an EMBL/GenBank/DDBJ whole genome shotgun (WGS) entry which is preliminary data.</text>
</comment>
<evidence type="ECO:0000256" key="1">
    <source>
        <dbReference type="SAM" id="Phobius"/>
    </source>
</evidence>
<feature type="transmembrane region" description="Helical" evidence="1">
    <location>
        <begin position="6"/>
        <end position="25"/>
    </location>
</feature>
<sequence length="59" mass="6773">MKRIYVSFFTTVFVALVMTMIAFLTKNDMQHLVNINKQNQEIVQDSASSEINRSNGSFN</sequence>
<dbReference type="Proteomes" id="UP000628448">
    <property type="component" value="Unassembled WGS sequence"/>
</dbReference>
<evidence type="ECO:0000313" key="3">
    <source>
        <dbReference type="Proteomes" id="UP000628448"/>
    </source>
</evidence>
<keyword evidence="1" id="KW-1133">Transmembrane helix</keyword>
<proteinExistence type="predicted"/>
<dbReference type="RefSeq" id="WP_196990684.1">
    <property type="nucleotide sequence ID" value="NZ_JADWYR010000001.1"/>
</dbReference>
<evidence type="ECO:0000313" key="2">
    <source>
        <dbReference type="EMBL" id="MBG9376683.1"/>
    </source>
</evidence>
<dbReference type="EMBL" id="JADWYR010000001">
    <property type="protein sequence ID" value="MBG9376683.1"/>
    <property type="molecule type" value="Genomic_DNA"/>
</dbReference>
<name>A0A931E429_9BACT</name>
<organism evidence="2 3">
    <name type="scientific">Panacibacter microcysteis</name>
    <dbReference type="NCBI Taxonomy" id="2793269"/>
    <lineage>
        <taxon>Bacteria</taxon>
        <taxon>Pseudomonadati</taxon>
        <taxon>Bacteroidota</taxon>
        <taxon>Chitinophagia</taxon>
        <taxon>Chitinophagales</taxon>
        <taxon>Chitinophagaceae</taxon>
        <taxon>Panacibacter</taxon>
    </lineage>
</organism>
<dbReference type="AlphaFoldDB" id="A0A931E429"/>
<keyword evidence="1" id="KW-0812">Transmembrane</keyword>
<keyword evidence="3" id="KW-1185">Reference proteome</keyword>
<reference evidence="2" key="1">
    <citation type="submission" date="2020-11" db="EMBL/GenBank/DDBJ databases">
        <title>Bacterial whole genome sequence for Panacibacter sp. DH6.</title>
        <authorList>
            <person name="Le V."/>
            <person name="Ko S."/>
            <person name="Ahn C.-Y."/>
            <person name="Oh H.-M."/>
        </authorList>
    </citation>
    <scope>NUCLEOTIDE SEQUENCE</scope>
    <source>
        <strain evidence="2">DH6</strain>
    </source>
</reference>
<keyword evidence="1" id="KW-0472">Membrane</keyword>